<evidence type="ECO:0000259" key="1">
    <source>
        <dbReference type="Pfam" id="PF24173"/>
    </source>
</evidence>
<reference evidence="4" key="1">
    <citation type="submission" date="2015-01" db="EMBL/GenBank/DDBJ databases">
        <authorList>
            <person name="Aksoy S."/>
            <person name="Warren W."/>
            <person name="Wilson R.K."/>
        </authorList>
    </citation>
    <scope>NUCLEOTIDE SEQUENCE [LARGE SCALE GENOMIC DNA]</scope>
    <source>
        <strain evidence="4">IAEA</strain>
    </source>
</reference>
<dbReference type="EnsemblMetazoa" id="GPPI019076-RA">
    <property type="protein sequence ID" value="GPPI019076-PA"/>
    <property type="gene ID" value="GPPI019076"/>
</dbReference>
<evidence type="ECO:0000259" key="2">
    <source>
        <dbReference type="Pfam" id="PF24181"/>
    </source>
</evidence>
<evidence type="ECO:0000313" key="3">
    <source>
        <dbReference type="EnsemblMetazoa" id="GPPI019076-PA"/>
    </source>
</evidence>
<keyword evidence="4" id="KW-1185">Reference proteome</keyword>
<dbReference type="InterPro" id="IPR016024">
    <property type="entry name" value="ARM-type_fold"/>
</dbReference>
<protein>
    <submittedName>
        <fullName evidence="3">Uncharacterized protein</fullName>
    </submittedName>
</protein>
<dbReference type="SUPFAM" id="SSF48371">
    <property type="entry name" value="ARM repeat"/>
    <property type="match status" value="2"/>
</dbReference>
<dbReference type="Pfam" id="PF24173">
    <property type="entry name" value="TPR_TTI1_N"/>
    <property type="match status" value="1"/>
</dbReference>
<accession>A0A1B0B4Y8</accession>
<dbReference type="Proteomes" id="UP000092460">
    <property type="component" value="Unassembled WGS sequence"/>
</dbReference>
<dbReference type="PANTHER" id="PTHR18460:SF3">
    <property type="entry name" value="TELO2-INTERACTING PROTEIN 1 HOMOLOG"/>
    <property type="match status" value="1"/>
</dbReference>
<dbReference type="InterPro" id="IPR057567">
    <property type="entry name" value="TPR_TTI1_C"/>
</dbReference>
<dbReference type="Pfam" id="PF24181">
    <property type="entry name" value="TPR_TTI1_C"/>
    <property type="match status" value="1"/>
</dbReference>
<dbReference type="PANTHER" id="PTHR18460">
    <property type="entry name" value="TEL2 INTERACTING PROTEIN 1 TTI1 FAMILY MEMBER"/>
    <property type="match status" value="1"/>
</dbReference>
<dbReference type="AlphaFoldDB" id="A0A1B0B4Y8"/>
<dbReference type="EMBL" id="JXJN01008575">
    <property type="status" value="NOT_ANNOTATED_CDS"/>
    <property type="molecule type" value="Genomic_DNA"/>
</dbReference>
<name>A0A1B0B4Y8_9MUSC</name>
<dbReference type="InterPro" id="IPR052587">
    <property type="entry name" value="TELO2-interacting_protein_1"/>
</dbReference>
<feature type="domain" description="TTI1 N-terminal TPR" evidence="1">
    <location>
        <begin position="10"/>
        <end position="368"/>
    </location>
</feature>
<dbReference type="InterPro" id="IPR049362">
    <property type="entry name" value="TTI1_rpt"/>
</dbReference>
<dbReference type="InterPro" id="IPR057566">
    <property type="entry name" value="TPR_TTI1_N"/>
</dbReference>
<dbReference type="VEuPathDB" id="VectorBase:GPPI019076"/>
<feature type="domain" description="TTI1 C-terminal TPR" evidence="2">
    <location>
        <begin position="780"/>
        <end position="1047"/>
    </location>
</feature>
<sequence length="1089" mass="125372">MSSIESYVLRIKPALESFLRSPTISNLKTLENEMEKSNWIYINLFDAQVLIPLVIKLDELSNDDQDLRTACLECITMVLSKTYLKQLSAIRTVLVVTLKQIRHWPQTSIRPDLSEEIKVAAIKCIIACLKRSTSDVLEQFYSKECIVILGQTLLTLVEFIEYEKYKHLVIIALECLMVVFYVYDDADQMDVVMRNQVANTIFIFLPKVVTILYKMALGDEKLNEIIKVVSIKALGRILTVVFEETTENLIHVSHDAAAFKELLAIALSNQLNGHHSLLNKLAAKKVPARSEVQLKELQDEGRSQLWIQVSSSKLQFIFKAMVVLRSHTSIRIRREYANMCCLLMRRCAHNLKDNIIIILESVLALTEDLDYSIRRLCRQSIDEMQNTYGIKELFDENAELLFEAHLTKMPRIISRCDDNEQFAEFSFVKGFFNSLTPKRLYSLLTVPRHMEIFCACLLEALALQISFDFLEDEDEYFLNRISSNFDFESHSQLCWRKFKNLTSTRCVSILQSICGILGRTEILNQLLMDYLMEMLTHNNEAMNEIILVILWLGMVEEKSVHSNNLNLVSQLIEELLNDRHWCLALEPDNLEHIRADKSANWLVDRTPGLYESGIEIRTQNIDSDDEAQESSSHFVTATDAQYNVLHTCMVLDALGHCALQLGEKFDIYIFRSLHKVLIKIADKNEMVARAAMFSLMSIQKALKFRDLTSLIEMHIDYIGYHLNIALKRTPNSKAAIDIITVLLHFSSRNSIPYLENVFDVIYEQFSESQNNVNYNAYLKVFKAFLSYVNKWLLNCDLEIAKNLEIPGNNGTDKENEENIAKYWLNVISNTFSRETMPDSENCKLVGDNIVCPPDLTSADNTSNDNCLPKHLEMVKTILYQVAKTLTTNEHIYQILSLDCLIIGIPLLKDYDNILLPLVHYMWKPLTEKFRQRNMIITIRSLSVLAVLADSAKDFITKRSLDEVIPLFKIFLQNSTGHCAKFHSGATQSYKMKVKLLQEFANIIISLNIDGRHVNEISEIVSLYLSNEQCQDLQTAAVTYFMKLHHFNGPMIYLVLLKKAHLKHYQKNVATIFNEFGLYLNRTQENQSQE</sequence>
<dbReference type="STRING" id="67801.A0A1B0B4Y8"/>
<evidence type="ECO:0000313" key="4">
    <source>
        <dbReference type="Proteomes" id="UP000092460"/>
    </source>
</evidence>
<proteinExistence type="predicted"/>
<organism evidence="3 4">
    <name type="scientific">Glossina palpalis gambiensis</name>
    <dbReference type="NCBI Taxonomy" id="67801"/>
    <lineage>
        <taxon>Eukaryota</taxon>
        <taxon>Metazoa</taxon>
        <taxon>Ecdysozoa</taxon>
        <taxon>Arthropoda</taxon>
        <taxon>Hexapoda</taxon>
        <taxon>Insecta</taxon>
        <taxon>Pterygota</taxon>
        <taxon>Neoptera</taxon>
        <taxon>Endopterygota</taxon>
        <taxon>Diptera</taxon>
        <taxon>Brachycera</taxon>
        <taxon>Muscomorpha</taxon>
        <taxon>Hippoboscoidea</taxon>
        <taxon>Glossinidae</taxon>
        <taxon>Glossina</taxon>
    </lineage>
</organism>
<dbReference type="Pfam" id="PF21547">
    <property type="entry name" value="TTI1"/>
    <property type="match status" value="1"/>
</dbReference>
<reference evidence="3" key="2">
    <citation type="submission" date="2020-05" db="UniProtKB">
        <authorList>
            <consortium name="EnsemblMetazoa"/>
        </authorList>
    </citation>
    <scope>IDENTIFICATION</scope>
    <source>
        <strain evidence="3">IAEA</strain>
    </source>
</reference>
<dbReference type="Pfam" id="PF24176">
    <property type="entry name" value="TPR_TTI1_2nd"/>
    <property type="match status" value="1"/>
</dbReference>
<dbReference type="GO" id="GO:0005737">
    <property type="term" value="C:cytoplasm"/>
    <property type="evidence" value="ECO:0007669"/>
    <property type="project" value="TreeGrafter"/>
</dbReference>